<evidence type="ECO:0000313" key="4">
    <source>
        <dbReference type="Proteomes" id="UP000829194"/>
    </source>
</evidence>
<evidence type="ECO:0000313" key="3">
    <source>
        <dbReference type="EMBL" id="UNP28615.1"/>
    </source>
</evidence>
<dbReference type="Gene3D" id="3.40.50.20">
    <property type="match status" value="1"/>
</dbReference>
<dbReference type="InterPro" id="IPR020019">
    <property type="entry name" value="AcTrfase_PglD-like"/>
</dbReference>
<dbReference type="EMBL" id="CP093547">
    <property type="protein sequence ID" value="UNP28615.1"/>
    <property type="molecule type" value="Genomic_DNA"/>
</dbReference>
<feature type="domain" description="PglD N-terminal" evidence="2">
    <location>
        <begin position="3"/>
        <end position="78"/>
    </location>
</feature>
<evidence type="ECO:0000256" key="1">
    <source>
        <dbReference type="ARBA" id="ARBA00007274"/>
    </source>
</evidence>
<reference evidence="3 4" key="1">
    <citation type="submission" date="2022-03" db="EMBL/GenBank/DDBJ databases">
        <title>Complete genome sequence of Lysobacter capsici VKM B-2533 and Lysobacter gummosus 10.1.1, promising sources of lytic agents.</title>
        <authorList>
            <person name="Tarlachkov S.V."/>
            <person name="Kudryakova I.V."/>
            <person name="Afoshin A.S."/>
            <person name="Leontyevskaya E.A."/>
            <person name="Leontyevskaya N.V."/>
        </authorList>
    </citation>
    <scope>NUCLEOTIDE SEQUENCE [LARGE SCALE GENOMIC DNA]</scope>
    <source>
        <strain evidence="3 4">10.1.1</strain>
    </source>
</reference>
<accession>A0ABY3X9F2</accession>
<proteinExistence type="inferred from homology"/>
<evidence type="ECO:0000259" key="2">
    <source>
        <dbReference type="Pfam" id="PF17836"/>
    </source>
</evidence>
<dbReference type="CDD" id="cd03360">
    <property type="entry name" value="LbH_AT_putative"/>
    <property type="match status" value="1"/>
</dbReference>
<dbReference type="PANTHER" id="PTHR43300:SF7">
    <property type="entry name" value="UDP-N-ACETYLBACILLOSAMINE N-ACETYLTRANSFERASE"/>
    <property type="match status" value="1"/>
</dbReference>
<dbReference type="SUPFAM" id="SSF51161">
    <property type="entry name" value="Trimeric LpxA-like enzymes"/>
    <property type="match status" value="1"/>
</dbReference>
<name>A0ABY3X9F2_9GAMM</name>
<gene>
    <name evidence="3" type="ORF">MOV92_19340</name>
</gene>
<dbReference type="NCBIfam" id="TIGR03570">
    <property type="entry name" value="NeuD_NnaD"/>
    <property type="match status" value="1"/>
</dbReference>
<dbReference type="Gene3D" id="2.160.10.10">
    <property type="entry name" value="Hexapeptide repeat proteins"/>
    <property type="match status" value="1"/>
</dbReference>
<dbReference type="PANTHER" id="PTHR43300">
    <property type="entry name" value="ACETYLTRANSFERASE"/>
    <property type="match status" value="1"/>
</dbReference>
<dbReference type="Pfam" id="PF17836">
    <property type="entry name" value="PglD_N"/>
    <property type="match status" value="1"/>
</dbReference>
<organism evidence="3 4">
    <name type="scientific">Lysobacter gummosus</name>
    <dbReference type="NCBI Taxonomy" id="262324"/>
    <lineage>
        <taxon>Bacteria</taxon>
        <taxon>Pseudomonadati</taxon>
        <taxon>Pseudomonadota</taxon>
        <taxon>Gammaproteobacteria</taxon>
        <taxon>Lysobacterales</taxon>
        <taxon>Lysobacteraceae</taxon>
        <taxon>Lysobacter</taxon>
    </lineage>
</organism>
<dbReference type="Proteomes" id="UP000829194">
    <property type="component" value="Chromosome"/>
</dbReference>
<comment type="similarity">
    <text evidence="1">Belongs to the transferase hexapeptide repeat family.</text>
</comment>
<dbReference type="RefSeq" id="WP_083512660.1">
    <property type="nucleotide sequence ID" value="NZ_CP011131.1"/>
</dbReference>
<sequence>MRKLALYGGGGFAREVLMLLEDMGLSDRVVAVYESDDLWTERIVAGIATQPIGRFDPATTDLVLAVGNPQARRRMQSSLPAQTRYPTLVHPDARIHRSSSVGEGSIICAGSIVTCDVVIGRQVNLNLITTIGHDCHLEDFVSTAPGVNISGNCILGAGAYFGTNSCVREKVRVAPDAIVGMGAVVVGDLPEAGGVYVGSPARLKPVR</sequence>
<dbReference type="InterPro" id="IPR011004">
    <property type="entry name" value="Trimer_LpxA-like_sf"/>
</dbReference>
<protein>
    <submittedName>
        <fullName evidence="3">Acetyltransferase</fullName>
    </submittedName>
</protein>
<keyword evidence="4" id="KW-1185">Reference proteome</keyword>
<dbReference type="InterPro" id="IPR041561">
    <property type="entry name" value="PglD_N"/>
</dbReference>
<dbReference type="InterPro" id="IPR050179">
    <property type="entry name" value="Trans_hexapeptide_repeat"/>
</dbReference>